<reference evidence="1 2" key="1">
    <citation type="journal article" date="2004" name="Proc. Natl. Acad. Sci. U.S.A.">
        <title>Comparison of the genome of the oral pathogen Treponema denticola with other spirochete genomes.</title>
        <authorList>
            <person name="Seshadri R."/>
            <person name="Myers G.S."/>
            <person name="Tettelin H."/>
            <person name="Eisen J.A."/>
            <person name="Heidelberg J.F."/>
            <person name="Dodson R.J."/>
            <person name="Davidsen T.M."/>
            <person name="DeBoy R.T."/>
            <person name="Fouts D.E."/>
            <person name="Haft D.H."/>
            <person name="Selengut J."/>
            <person name="Ren Q."/>
            <person name="Brinkac L.M."/>
            <person name="Madupu R."/>
            <person name="Kolonay J."/>
            <person name="Durkin S.A."/>
            <person name="Daugherty S.C."/>
            <person name="Shetty J."/>
            <person name="Shvartsbeyn A."/>
            <person name="Gebregeorgis E."/>
            <person name="Geer K."/>
            <person name="Tsegaye G."/>
            <person name="Malek J."/>
            <person name="Ayodeji B."/>
            <person name="Shatsman S."/>
            <person name="McLeod M.P."/>
            <person name="Smajs D."/>
            <person name="Howell J.K."/>
            <person name="Pal S."/>
            <person name="Amin A."/>
            <person name="Vashisth P."/>
            <person name="McNeill T.Z."/>
            <person name="Xiang Q."/>
            <person name="Sodergren E."/>
            <person name="Baca E."/>
            <person name="Weinstock G.M."/>
            <person name="Norris S.J."/>
            <person name="Fraser C.M."/>
            <person name="Paulsen I.T."/>
        </authorList>
    </citation>
    <scope>NUCLEOTIDE SEQUENCE [LARGE SCALE GENOMIC DNA]</scope>
    <source>
        <strain evidence="2">ATCC 35405 / DSM 14222 / CIP 103919 / JCM 8153 / KCTC 15104</strain>
    </source>
</reference>
<dbReference type="HOGENOM" id="CLU_3206552_0_0_12"/>
<proteinExistence type="predicted"/>
<dbReference type="Proteomes" id="UP000008212">
    <property type="component" value="Chromosome"/>
</dbReference>
<dbReference type="KEGG" id="tde:TDE_2557"/>
<gene>
    <name evidence="1" type="ordered locus">TDE_2557</name>
</gene>
<keyword evidence="2" id="KW-1185">Reference proteome</keyword>
<name>Q73K08_TREDE</name>
<evidence type="ECO:0000313" key="1">
    <source>
        <dbReference type="EMBL" id="AAS13074.1"/>
    </source>
</evidence>
<sequence length="45" mass="5088">MDILFKAFKKKSAILKNFASAYGAILCCQALDNFLNLTLFSQSWL</sequence>
<accession>Q73K08</accession>
<dbReference type="AlphaFoldDB" id="Q73K08"/>
<organism evidence="1 2">
    <name type="scientific">Treponema denticola (strain ATCC 35405 / DSM 14222 / CIP 103919 / JCM 8153 / KCTC 15104)</name>
    <dbReference type="NCBI Taxonomy" id="243275"/>
    <lineage>
        <taxon>Bacteria</taxon>
        <taxon>Pseudomonadati</taxon>
        <taxon>Spirochaetota</taxon>
        <taxon>Spirochaetia</taxon>
        <taxon>Spirochaetales</taxon>
        <taxon>Treponemataceae</taxon>
        <taxon>Treponema</taxon>
    </lineage>
</organism>
<evidence type="ECO:0000313" key="2">
    <source>
        <dbReference type="Proteomes" id="UP000008212"/>
    </source>
</evidence>
<dbReference type="EMBL" id="AE017226">
    <property type="protein sequence ID" value="AAS13074.1"/>
    <property type="molecule type" value="Genomic_DNA"/>
</dbReference>
<protein>
    <submittedName>
        <fullName evidence="1">Uncharacterized protein</fullName>
    </submittedName>
</protein>
<dbReference type="PaxDb" id="243275-TDE_2557"/>